<feature type="compositionally biased region" description="Acidic residues" evidence="1">
    <location>
        <begin position="106"/>
        <end position="116"/>
    </location>
</feature>
<dbReference type="EMBL" id="SRRH01000390">
    <property type="protein sequence ID" value="KAG6289774.1"/>
    <property type="molecule type" value="Genomic_DNA"/>
</dbReference>
<proteinExistence type="predicted"/>
<feature type="compositionally biased region" description="Basic and acidic residues" evidence="1">
    <location>
        <begin position="86"/>
        <end position="101"/>
    </location>
</feature>
<accession>A0A9P7U4C1</accession>
<dbReference type="AlphaFoldDB" id="A0A9P7U4C1"/>
<reference evidence="2 3" key="1">
    <citation type="journal article" date="2020" name="bioRxiv">
        <title>Whole genome comparisons of ergot fungi reveals the divergence and evolution of species within the genus Claviceps are the result of varying mechanisms driving genome evolution and host range expansion.</title>
        <authorList>
            <person name="Wyka S.A."/>
            <person name="Mondo S.J."/>
            <person name="Liu M."/>
            <person name="Dettman J."/>
            <person name="Nalam V."/>
            <person name="Broders K.D."/>
        </authorList>
    </citation>
    <scope>NUCLEOTIDE SEQUENCE [LARGE SCALE GENOMIC DNA]</scope>
    <source>
        <strain evidence="2 3">Clav52</strain>
    </source>
</reference>
<keyword evidence="3" id="KW-1185">Reference proteome</keyword>
<evidence type="ECO:0000256" key="1">
    <source>
        <dbReference type="SAM" id="MobiDB-lite"/>
    </source>
</evidence>
<gene>
    <name evidence="2" type="ORF">E4U09_004769</name>
</gene>
<organism evidence="2 3">
    <name type="scientific">Claviceps aff. purpurea</name>
    <dbReference type="NCBI Taxonomy" id="1967640"/>
    <lineage>
        <taxon>Eukaryota</taxon>
        <taxon>Fungi</taxon>
        <taxon>Dikarya</taxon>
        <taxon>Ascomycota</taxon>
        <taxon>Pezizomycotina</taxon>
        <taxon>Sordariomycetes</taxon>
        <taxon>Hypocreomycetidae</taxon>
        <taxon>Hypocreales</taxon>
        <taxon>Clavicipitaceae</taxon>
        <taxon>Claviceps</taxon>
    </lineage>
</organism>
<protein>
    <submittedName>
        <fullName evidence="2">Uncharacterized protein</fullName>
    </submittedName>
</protein>
<comment type="caution">
    <text evidence="2">The sequence shown here is derived from an EMBL/GenBank/DDBJ whole genome shotgun (WGS) entry which is preliminary data.</text>
</comment>
<name>A0A9P7U4C1_9HYPO</name>
<evidence type="ECO:0000313" key="3">
    <source>
        <dbReference type="Proteomes" id="UP000707071"/>
    </source>
</evidence>
<feature type="region of interest" description="Disordered" evidence="1">
    <location>
        <begin position="28"/>
        <end position="116"/>
    </location>
</feature>
<evidence type="ECO:0000313" key="2">
    <source>
        <dbReference type="EMBL" id="KAG6289774.1"/>
    </source>
</evidence>
<feature type="compositionally biased region" description="Polar residues" evidence="1">
    <location>
        <begin position="36"/>
        <end position="50"/>
    </location>
</feature>
<sequence>MCLHLTSEHPAIHPDLLAEYPMMQTVPLSLPVQNPDDPSSGAQRNNSQDVQLKRVLSVGSTLRHNPSDRNPIYDKANLLPQNRSTHTGDESGELMKEKEQRANSVDSEDSSDELEY</sequence>
<dbReference type="Proteomes" id="UP000707071">
    <property type="component" value="Unassembled WGS sequence"/>
</dbReference>